<proteinExistence type="predicted"/>
<evidence type="ECO:0000313" key="1">
    <source>
        <dbReference type="EMBL" id="GKU90502.1"/>
    </source>
</evidence>
<organism evidence="1 2">
    <name type="scientific">Rubroshorea leprosula</name>
    <dbReference type="NCBI Taxonomy" id="152421"/>
    <lineage>
        <taxon>Eukaryota</taxon>
        <taxon>Viridiplantae</taxon>
        <taxon>Streptophyta</taxon>
        <taxon>Embryophyta</taxon>
        <taxon>Tracheophyta</taxon>
        <taxon>Spermatophyta</taxon>
        <taxon>Magnoliopsida</taxon>
        <taxon>eudicotyledons</taxon>
        <taxon>Gunneridae</taxon>
        <taxon>Pentapetalae</taxon>
        <taxon>rosids</taxon>
        <taxon>malvids</taxon>
        <taxon>Malvales</taxon>
        <taxon>Dipterocarpaceae</taxon>
        <taxon>Rubroshorea</taxon>
    </lineage>
</organism>
<comment type="caution">
    <text evidence="1">The sequence shown here is derived from an EMBL/GenBank/DDBJ whole genome shotgun (WGS) entry which is preliminary data.</text>
</comment>
<gene>
    <name evidence="1" type="ORF">SLEP1_g4490</name>
</gene>
<dbReference type="Proteomes" id="UP001054252">
    <property type="component" value="Unassembled WGS sequence"/>
</dbReference>
<name>A0AAV5HNV0_9ROSI</name>
<dbReference type="EMBL" id="BPVZ01000004">
    <property type="protein sequence ID" value="GKU90502.1"/>
    <property type="molecule type" value="Genomic_DNA"/>
</dbReference>
<accession>A0AAV5HNV0</accession>
<reference evidence="1 2" key="1">
    <citation type="journal article" date="2021" name="Commun. Biol.">
        <title>The genome of Shorea leprosula (Dipterocarpaceae) highlights the ecological relevance of drought in aseasonal tropical rainforests.</title>
        <authorList>
            <person name="Ng K.K.S."/>
            <person name="Kobayashi M.J."/>
            <person name="Fawcett J.A."/>
            <person name="Hatakeyama M."/>
            <person name="Paape T."/>
            <person name="Ng C.H."/>
            <person name="Ang C.C."/>
            <person name="Tnah L.H."/>
            <person name="Lee C.T."/>
            <person name="Nishiyama T."/>
            <person name="Sese J."/>
            <person name="O'Brien M.J."/>
            <person name="Copetti D."/>
            <person name="Mohd Noor M.I."/>
            <person name="Ong R.C."/>
            <person name="Putra M."/>
            <person name="Sireger I.Z."/>
            <person name="Indrioko S."/>
            <person name="Kosugi Y."/>
            <person name="Izuno A."/>
            <person name="Isagi Y."/>
            <person name="Lee S.L."/>
            <person name="Shimizu K.K."/>
        </authorList>
    </citation>
    <scope>NUCLEOTIDE SEQUENCE [LARGE SCALE GENOMIC DNA]</scope>
    <source>
        <strain evidence="1">214</strain>
    </source>
</reference>
<sequence length="66" mass="6944">MLAMTRIATTVLRQTIPPVPALLCRPVSTVLPNPNANKNPPAKSPYFHSNNSPSAIAISCAAAFSL</sequence>
<keyword evidence="2" id="KW-1185">Reference proteome</keyword>
<dbReference type="AlphaFoldDB" id="A0AAV5HNV0"/>
<evidence type="ECO:0000313" key="2">
    <source>
        <dbReference type="Proteomes" id="UP001054252"/>
    </source>
</evidence>
<protein>
    <submittedName>
        <fullName evidence="1">Uncharacterized protein</fullName>
    </submittedName>
</protein>